<dbReference type="RefSeq" id="WP_210511554.1">
    <property type="nucleotide sequence ID" value="NZ_JAFIDN010000005.1"/>
</dbReference>
<keyword evidence="2 4" id="KW-0732">Signal</keyword>
<feature type="region of interest" description="Disordered" evidence="3">
    <location>
        <begin position="32"/>
        <end position="51"/>
    </location>
</feature>
<sequence length="359" mass="38661">MKQSILLVFLMMLATSLTLAQNNNSYINQSADGNKATVSQTGEINDSKINQTTDGHMADVTQDGIENINILNQFGNNSSEYTLVQDGNNNYSRIRQGQFGGSEADITQVGDRNRLTGTGGQATQGTRNILDLNQEGDDHTAHVYQDMADHELYIVQIDLENYARVHQDANNGAIATLTQDGVQNRLFVRQNDWGYHTLTFVQEGNDNKGETTQLGYNNTMDIAQLGNNNLVSVEQGGVDGGNIFMLEQVGNGNQFGEQGNPFMQDGDGNMVVGVINLDGLELDMGNPAVQANGAIFDTESKQIGDNHIIGLSQGAGDWALIQQFGGDGNTALLCQDGGAHEADIIQNGSGNTSVVKQKQ</sequence>
<evidence type="ECO:0000313" key="5">
    <source>
        <dbReference type="EMBL" id="MBP3192647.1"/>
    </source>
</evidence>
<evidence type="ECO:0000256" key="2">
    <source>
        <dbReference type="ARBA" id="ARBA00022729"/>
    </source>
</evidence>
<evidence type="ECO:0000256" key="4">
    <source>
        <dbReference type="SAM" id="SignalP"/>
    </source>
</evidence>
<proteinExistence type="inferred from homology"/>
<feature type="chain" id="PRO_5035219490" description="Curlin associated repeat-containing protein" evidence="4">
    <location>
        <begin position="21"/>
        <end position="359"/>
    </location>
</feature>
<dbReference type="Pfam" id="PF07012">
    <property type="entry name" value="Curlin_rpt"/>
    <property type="match status" value="2"/>
</dbReference>
<dbReference type="AlphaFoldDB" id="A0A8J7UVK5"/>
<evidence type="ECO:0000313" key="6">
    <source>
        <dbReference type="Proteomes" id="UP000673975"/>
    </source>
</evidence>
<organism evidence="5 6">
    <name type="scientific">Natronogracilivirga saccharolytica</name>
    <dbReference type="NCBI Taxonomy" id="2812953"/>
    <lineage>
        <taxon>Bacteria</taxon>
        <taxon>Pseudomonadati</taxon>
        <taxon>Balneolota</taxon>
        <taxon>Balneolia</taxon>
        <taxon>Balneolales</taxon>
        <taxon>Cyclonatronaceae</taxon>
        <taxon>Natronogracilivirga</taxon>
    </lineage>
</organism>
<evidence type="ECO:0000256" key="3">
    <source>
        <dbReference type="SAM" id="MobiDB-lite"/>
    </source>
</evidence>
<dbReference type="Proteomes" id="UP000673975">
    <property type="component" value="Unassembled WGS sequence"/>
</dbReference>
<dbReference type="InterPro" id="IPR009742">
    <property type="entry name" value="Curlin_rpt"/>
</dbReference>
<protein>
    <recommendedName>
        <fullName evidence="7">Curlin associated repeat-containing protein</fullName>
    </recommendedName>
</protein>
<accession>A0A8J7UVK5</accession>
<name>A0A8J7UVK5_9BACT</name>
<comment type="similarity">
    <text evidence="1">Belongs to the CsgA/CsgB family.</text>
</comment>
<comment type="caution">
    <text evidence="5">The sequence shown here is derived from an EMBL/GenBank/DDBJ whole genome shotgun (WGS) entry which is preliminary data.</text>
</comment>
<feature type="signal peptide" evidence="4">
    <location>
        <begin position="1"/>
        <end position="20"/>
    </location>
</feature>
<dbReference type="EMBL" id="JAFIDN010000005">
    <property type="protein sequence ID" value="MBP3192647.1"/>
    <property type="molecule type" value="Genomic_DNA"/>
</dbReference>
<reference evidence="5" key="1">
    <citation type="submission" date="2021-02" db="EMBL/GenBank/DDBJ databases">
        <title>Natronogracilivirga saccharolytica gen. nov. sp. nov. a new anaerobic, haloalkiliphilic carbohydrate-fermenting bacterium from soda lake and proposing of Cyclonatronumiaceae fam. nov. in the phylum Balneolaeota.</title>
        <authorList>
            <person name="Zhilina T.N."/>
            <person name="Sorokin D.Y."/>
            <person name="Zavarzina D.G."/>
            <person name="Toshchakov S.V."/>
            <person name="Kublanov I.V."/>
        </authorList>
    </citation>
    <scope>NUCLEOTIDE SEQUENCE</scope>
    <source>
        <strain evidence="5">Z-1702</strain>
    </source>
</reference>
<evidence type="ECO:0008006" key="7">
    <source>
        <dbReference type="Google" id="ProtNLM"/>
    </source>
</evidence>
<evidence type="ECO:0000256" key="1">
    <source>
        <dbReference type="ARBA" id="ARBA00009766"/>
    </source>
</evidence>
<dbReference type="GO" id="GO:0007155">
    <property type="term" value="P:cell adhesion"/>
    <property type="evidence" value="ECO:0007669"/>
    <property type="project" value="InterPro"/>
</dbReference>
<gene>
    <name evidence="5" type="ORF">NATSA_08225</name>
</gene>
<dbReference type="GO" id="GO:0009289">
    <property type="term" value="C:pilus"/>
    <property type="evidence" value="ECO:0007669"/>
    <property type="project" value="InterPro"/>
</dbReference>
<keyword evidence="6" id="KW-1185">Reference proteome</keyword>